<protein>
    <submittedName>
        <fullName evidence="1">PpGpp-regulated growth inhibitor ChpA/MazF</fullName>
    </submittedName>
</protein>
<dbReference type="NCBIfam" id="NF007386">
    <property type="entry name" value="PRK09907.1"/>
    <property type="match status" value="1"/>
</dbReference>
<dbReference type="GO" id="GO:0004521">
    <property type="term" value="F:RNA endonuclease activity"/>
    <property type="evidence" value="ECO:0007669"/>
    <property type="project" value="TreeGrafter"/>
</dbReference>
<dbReference type="GO" id="GO:0003677">
    <property type="term" value="F:DNA binding"/>
    <property type="evidence" value="ECO:0007669"/>
    <property type="project" value="InterPro"/>
</dbReference>
<name>A0A016QQJ2_9DEIO</name>
<dbReference type="PATRIC" id="fig|1476583.3.peg.1703"/>
<dbReference type="Proteomes" id="UP000020492">
    <property type="component" value="Unassembled WGS sequence"/>
</dbReference>
<dbReference type="AlphaFoldDB" id="A0A016QQJ2"/>
<dbReference type="EMBL" id="JHAC01000025">
    <property type="protein sequence ID" value="EYB68353.1"/>
    <property type="molecule type" value="Genomic_DNA"/>
</dbReference>
<keyword evidence="2" id="KW-1185">Reference proteome</keyword>
<evidence type="ECO:0000313" key="1">
    <source>
        <dbReference type="EMBL" id="EYB68353.1"/>
    </source>
</evidence>
<dbReference type="Pfam" id="PF02452">
    <property type="entry name" value="PemK_toxin"/>
    <property type="match status" value="1"/>
</dbReference>
<dbReference type="PANTHER" id="PTHR33988">
    <property type="entry name" value="ENDORIBONUCLEASE MAZF-RELATED"/>
    <property type="match status" value="1"/>
</dbReference>
<dbReference type="InterPro" id="IPR011067">
    <property type="entry name" value="Plasmid_toxin/cell-grow_inhib"/>
</dbReference>
<organism evidence="1 2">
    <name type="scientific">Deinococcus phoenicis</name>
    <dbReference type="NCBI Taxonomy" id="1476583"/>
    <lineage>
        <taxon>Bacteria</taxon>
        <taxon>Thermotogati</taxon>
        <taxon>Deinococcota</taxon>
        <taxon>Deinococci</taxon>
        <taxon>Deinococcales</taxon>
        <taxon>Deinococcaceae</taxon>
        <taxon>Deinococcus</taxon>
    </lineage>
</organism>
<dbReference type="InterPro" id="IPR003477">
    <property type="entry name" value="PemK-like"/>
</dbReference>
<dbReference type="GO" id="GO:0016075">
    <property type="term" value="P:rRNA catabolic process"/>
    <property type="evidence" value="ECO:0007669"/>
    <property type="project" value="TreeGrafter"/>
</dbReference>
<dbReference type="OrthoDB" id="9808744at2"/>
<dbReference type="SUPFAM" id="SSF50118">
    <property type="entry name" value="Cell growth inhibitor/plasmid maintenance toxic component"/>
    <property type="match status" value="1"/>
</dbReference>
<reference evidence="1 2" key="1">
    <citation type="submission" date="2014-03" db="EMBL/GenBank/DDBJ databases">
        <title>Draft genome sequence of Deinococcus phoenicis 1P10ME.</title>
        <authorList>
            <person name="Stepanov V.G."/>
            <person name="Vaishampayan P."/>
            <person name="Venkateswaran K."/>
            <person name="Fox G.E."/>
        </authorList>
    </citation>
    <scope>NUCLEOTIDE SEQUENCE [LARGE SCALE GENOMIC DNA]</scope>
    <source>
        <strain evidence="1 2">1P10ME</strain>
    </source>
</reference>
<dbReference type="eggNOG" id="COG2337">
    <property type="taxonomic scope" value="Bacteria"/>
</dbReference>
<proteinExistence type="predicted"/>
<dbReference type="PANTHER" id="PTHR33988:SF3">
    <property type="entry name" value="ENDORIBONUCLEASE TOXIN CHPB-RELATED"/>
    <property type="match status" value="1"/>
</dbReference>
<gene>
    <name evidence="1" type="ORF">DEIPH_ctg025orf0234</name>
</gene>
<accession>A0A016QQJ2</accession>
<evidence type="ECO:0000313" key="2">
    <source>
        <dbReference type="Proteomes" id="UP000020492"/>
    </source>
</evidence>
<dbReference type="RefSeq" id="WP_034356721.1">
    <property type="nucleotide sequence ID" value="NZ_JHAC01000025.1"/>
</dbReference>
<sequence length="116" mass="12397">MVSDPAYVPERGHIVWLNFTPHAGHEQGGRRPALVLTPASYNGLTGLMIAVPVTSRVKGYPFEVALPTGGAVQGVVLSDQARSLDWRARRAEYGVDVPEEVLDEVGGKLAALLHLG</sequence>
<dbReference type="Gene3D" id="2.30.30.110">
    <property type="match status" value="1"/>
</dbReference>
<dbReference type="STRING" id="1476583.DEIPH_ctg025orf0234"/>
<comment type="caution">
    <text evidence="1">The sequence shown here is derived from an EMBL/GenBank/DDBJ whole genome shotgun (WGS) entry which is preliminary data.</text>
</comment>
<dbReference type="GO" id="GO:0006402">
    <property type="term" value="P:mRNA catabolic process"/>
    <property type="evidence" value="ECO:0007669"/>
    <property type="project" value="TreeGrafter"/>
</dbReference>